<reference evidence="1" key="1">
    <citation type="submission" date="2020-05" db="EMBL/GenBank/DDBJ databases">
        <title>Mycena genomes resolve the evolution of fungal bioluminescence.</title>
        <authorList>
            <person name="Tsai I.J."/>
        </authorList>
    </citation>
    <scope>NUCLEOTIDE SEQUENCE</scope>
    <source>
        <strain evidence="1">160909Yilan</strain>
    </source>
</reference>
<evidence type="ECO:0000313" key="1">
    <source>
        <dbReference type="EMBL" id="KAF7336609.1"/>
    </source>
</evidence>
<accession>A0A8H7CGB2</accession>
<dbReference type="AlphaFoldDB" id="A0A8H7CGB2"/>
<keyword evidence="2" id="KW-1185">Reference proteome</keyword>
<proteinExistence type="predicted"/>
<protein>
    <submittedName>
        <fullName evidence="1">Uncharacterized protein</fullName>
    </submittedName>
</protein>
<dbReference type="Proteomes" id="UP000623467">
    <property type="component" value="Unassembled WGS sequence"/>
</dbReference>
<organism evidence="1 2">
    <name type="scientific">Mycena sanguinolenta</name>
    <dbReference type="NCBI Taxonomy" id="230812"/>
    <lineage>
        <taxon>Eukaryota</taxon>
        <taxon>Fungi</taxon>
        <taxon>Dikarya</taxon>
        <taxon>Basidiomycota</taxon>
        <taxon>Agaricomycotina</taxon>
        <taxon>Agaricomycetes</taxon>
        <taxon>Agaricomycetidae</taxon>
        <taxon>Agaricales</taxon>
        <taxon>Marasmiineae</taxon>
        <taxon>Mycenaceae</taxon>
        <taxon>Mycena</taxon>
    </lineage>
</organism>
<dbReference type="EMBL" id="JACAZH010000036">
    <property type="protein sequence ID" value="KAF7336609.1"/>
    <property type="molecule type" value="Genomic_DNA"/>
</dbReference>
<name>A0A8H7CGB2_9AGAR</name>
<dbReference type="OrthoDB" id="3058644at2759"/>
<sequence length="268" mass="29996">MKASGENASFERPTRSPRRFVEDMFEPVLEPWAQGRDRAMEAVIDGYADEDWSSEFAPLGRLPDTAPVVTFFADFASAIAGQEAPVDVVGRALAVLHRFRAEAPACPVEAYVGSLAATLAICHVGYLWHTRARVHDEDGVDDVSYTAWMALVEAGSLLDAPRSEEAEREVKLLLQIGESLYRLNKDMRMSMLIHPFFQLPALVDHWGESGSFLDLCPVNQVPDVMLGRRTRRQRVLQMLGHLSRRVHPELFPFIEAVQVPAELPSEEL</sequence>
<evidence type="ECO:0000313" key="2">
    <source>
        <dbReference type="Proteomes" id="UP000623467"/>
    </source>
</evidence>
<gene>
    <name evidence="1" type="ORF">MSAN_02293100</name>
</gene>
<comment type="caution">
    <text evidence="1">The sequence shown here is derived from an EMBL/GenBank/DDBJ whole genome shotgun (WGS) entry which is preliminary data.</text>
</comment>